<name>A0A7Y0ACU1_9BACT</name>
<keyword evidence="4" id="KW-1185">Reference proteome</keyword>
<dbReference type="Proteomes" id="UP000559626">
    <property type="component" value="Unassembled WGS sequence"/>
</dbReference>
<protein>
    <recommendedName>
        <fullName evidence="2">DUF6799 domain-containing protein</fullName>
    </recommendedName>
</protein>
<dbReference type="AlphaFoldDB" id="A0A7Y0ACU1"/>
<dbReference type="InterPro" id="IPR046478">
    <property type="entry name" value="DUF6799"/>
</dbReference>
<gene>
    <name evidence="3" type="ORF">HHL22_07245</name>
</gene>
<keyword evidence="1" id="KW-0732">Signal</keyword>
<feature type="chain" id="PRO_5031357950" description="DUF6799 domain-containing protein" evidence="1">
    <location>
        <begin position="25"/>
        <end position="197"/>
    </location>
</feature>
<dbReference type="RefSeq" id="WP_169530261.1">
    <property type="nucleotide sequence ID" value="NZ_JABBGH010000001.1"/>
</dbReference>
<accession>A0A7Y0ACU1</accession>
<feature type="signal peptide" evidence="1">
    <location>
        <begin position="1"/>
        <end position="24"/>
    </location>
</feature>
<evidence type="ECO:0000256" key="1">
    <source>
        <dbReference type="SAM" id="SignalP"/>
    </source>
</evidence>
<dbReference type="EMBL" id="JABBGH010000001">
    <property type="protein sequence ID" value="NML64999.1"/>
    <property type="molecule type" value="Genomic_DNA"/>
</dbReference>
<evidence type="ECO:0000313" key="3">
    <source>
        <dbReference type="EMBL" id="NML64999.1"/>
    </source>
</evidence>
<evidence type="ECO:0000313" key="4">
    <source>
        <dbReference type="Proteomes" id="UP000559626"/>
    </source>
</evidence>
<evidence type="ECO:0000259" key="2">
    <source>
        <dbReference type="Pfam" id="PF20606"/>
    </source>
</evidence>
<comment type="caution">
    <text evidence="3">The sequence shown here is derived from an EMBL/GenBank/DDBJ whole genome shotgun (WGS) entry which is preliminary data.</text>
</comment>
<organism evidence="3 4">
    <name type="scientific">Hymenobacter polaris</name>
    <dbReference type="NCBI Taxonomy" id="2682546"/>
    <lineage>
        <taxon>Bacteria</taxon>
        <taxon>Pseudomonadati</taxon>
        <taxon>Bacteroidota</taxon>
        <taxon>Cytophagia</taxon>
        <taxon>Cytophagales</taxon>
        <taxon>Hymenobacteraceae</taxon>
        <taxon>Hymenobacter</taxon>
    </lineage>
</organism>
<proteinExistence type="predicted"/>
<dbReference type="Pfam" id="PF20606">
    <property type="entry name" value="DUF6799"/>
    <property type="match status" value="1"/>
</dbReference>
<reference evidence="3 4" key="1">
    <citation type="submission" date="2020-04" db="EMBL/GenBank/DDBJ databases">
        <title>Hymenobacter polaris sp. nov., isolated from Arctic soil.</title>
        <authorList>
            <person name="Dahal R.H."/>
        </authorList>
    </citation>
    <scope>NUCLEOTIDE SEQUENCE [LARGE SCALE GENOMIC DNA]</scope>
    <source>
        <strain evidence="3 4">RP-2-7</strain>
    </source>
</reference>
<sequence>MRFFSFLGSAALGLAFMALPHVGAAQPSGGLPVKPTRNTQYVFRNGVVYERIGSQATPLVRNIRLPNGTKVNVKSGIVEFPSGKITSLHEGDYLNAEGGLVFATPASAAAARGDYAVAANAKYDQYVHVGTVIAPAAVPGVNADSAAVREVLLQQKIELLNRKITLLQQTHPNAPSTSAVDKQLQTIDARLSSMKKP</sequence>
<feature type="domain" description="DUF6799" evidence="2">
    <location>
        <begin position="50"/>
        <end position="98"/>
    </location>
</feature>